<dbReference type="AlphaFoldDB" id="A0A8T0HNY1"/>
<proteinExistence type="predicted"/>
<name>A0A8T0HNY1_CERPU</name>
<dbReference type="Proteomes" id="UP000822688">
    <property type="component" value="Chromosome V"/>
</dbReference>
<keyword evidence="1" id="KW-1133">Transmembrane helix</keyword>
<sequence>MLPHCQHQILRSIYLDPNLSTNLPIFQSPRHTYYRNVQTLHWIEERSAVAMKPPQLRHKCDPERGFLVFWCPLFHAFMLLFVQLPATLTRNATEDELRQRECRSLKWKSECTQGVTSSYYIPR</sequence>
<reference evidence="2" key="1">
    <citation type="submission" date="2020-06" db="EMBL/GenBank/DDBJ databases">
        <title>WGS assembly of Ceratodon purpureus strain R40.</title>
        <authorList>
            <person name="Carey S.B."/>
            <person name="Jenkins J."/>
            <person name="Shu S."/>
            <person name="Lovell J.T."/>
            <person name="Sreedasyam A."/>
            <person name="Maumus F."/>
            <person name="Tiley G.P."/>
            <person name="Fernandez-Pozo N."/>
            <person name="Barry K."/>
            <person name="Chen C."/>
            <person name="Wang M."/>
            <person name="Lipzen A."/>
            <person name="Daum C."/>
            <person name="Saski C.A."/>
            <person name="Payton A.C."/>
            <person name="Mcbreen J.C."/>
            <person name="Conrad R.E."/>
            <person name="Kollar L.M."/>
            <person name="Olsson S."/>
            <person name="Huttunen S."/>
            <person name="Landis J.B."/>
            <person name="Wickett N.J."/>
            <person name="Johnson M.G."/>
            <person name="Rensing S.A."/>
            <person name="Grimwood J."/>
            <person name="Schmutz J."/>
            <person name="Mcdaniel S.F."/>
        </authorList>
    </citation>
    <scope>NUCLEOTIDE SEQUENCE</scope>
    <source>
        <strain evidence="2">R40</strain>
    </source>
</reference>
<feature type="transmembrane region" description="Helical" evidence="1">
    <location>
        <begin position="66"/>
        <end position="86"/>
    </location>
</feature>
<organism evidence="2 3">
    <name type="scientific">Ceratodon purpureus</name>
    <name type="common">Fire moss</name>
    <name type="synonym">Dicranum purpureum</name>
    <dbReference type="NCBI Taxonomy" id="3225"/>
    <lineage>
        <taxon>Eukaryota</taxon>
        <taxon>Viridiplantae</taxon>
        <taxon>Streptophyta</taxon>
        <taxon>Embryophyta</taxon>
        <taxon>Bryophyta</taxon>
        <taxon>Bryophytina</taxon>
        <taxon>Bryopsida</taxon>
        <taxon>Dicranidae</taxon>
        <taxon>Pseudoditrichales</taxon>
        <taxon>Ditrichaceae</taxon>
        <taxon>Ceratodon</taxon>
    </lineage>
</organism>
<keyword evidence="1" id="KW-0812">Transmembrane</keyword>
<evidence type="ECO:0000313" key="3">
    <source>
        <dbReference type="Proteomes" id="UP000822688"/>
    </source>
</evidence>
<evidence type="ECO:0000313" key="2">
    <source>
        <dbReference type="EMBL" id="KAG0572507.1"/>
    </source>
</evidence>
<accession>A0A8T0HNY1</accession>
<keyword evidence="3" id="KW-1185">Reference proteome</keyword>
<dbReference type="EMBL" id="CM026426">
    <property type="protein sequence ID" value="KAG0572507.1"/>
    <property type="molecule type" value="Genomic_DNA"/>
</dbReference>
<protein>
    <submittedName>
        <fullName evidence="2">Uncharacterized protein</fullName>
    </submittedName>
</protein>
<gene>
    <name evidence="2" type="ORF">KC19_VG100700</name>
</gene>
<comment type="caution">
    <text evidence="2">The sequence shown here is derived from an EMBL/GenBank/DDBJ whole genome shotgun (WGS) entry which is preliminary data.</text>
</comment>
<evidence type="ECO:0000256" key="1">
    <source>
        <dbReference type="SAM" id="Phobius"/>
    </source>
</evidence>
<keyword evidence="1" id="KW-0472">Membrane</keyword>